<dbReference type="EMBL" id="MH004950">
    <property type="protein sequence ID" value="AYM00950.1"/>
    <property type="molecule type" value="mRNA"/>
</dbReference>
<dbReference type="PROSITE" id="PS51375">
    <property type="entry name" value="PPR"/>
    <property type="match status" value="3"/>
</dbReference>
<dbReference type="Gene3D" id="1.25.40.10">
    <property type="entry name" value="Tetratricopeptide repeat domain"/>
    <property type="match status" value="2"/>
</dbReference>
<name>A0A678WF28_SALMI</name>
<evidence type="ECO:0000256" key="2">
    <source>
        <dbReference type="ARBA" id="ARBA00022737"/>
    </source>
</evidence>
<sequence>MCVILESSSSFFGGYCASYIQVGEWMAHKFILKNKDIRIHLDAVVKVKGIAAAENYFNDLCPSRRVKCTYAALLNCYCTEEMSDKAVDLFSKMVEQNMIDIPLPFNHLMMMYIRLGEPEKVIRLGEEMKKANVKPNTSTCSLLMSGYSLLNDFEGVERVLKEMTAESKKLVNWTTYSHLANIYIKAGDQEKARLALQGLEKEMRAHERDAYHFMISLYAQMNDLDNVHRVWKSLKSASKVIWNTSYLIMIRSLDNLDDIEGLKECFEEWEKVCSSYDVRLPNTVIRAYLRHDMLEEAESVLQRTLERSKGPFFYAWEMFMNFHLKRHGVKQAMKIMETATSEAVNNKWKPSRDTIDGFLDCFKLDNDATGAEEFYELMKRINCVDTHFYESLLRIYAGAGQNLPNVRARVERDGVEISIELEDLIASVSVE</sequence>
<dbReference type="GO" id="GO:0003729">
    <property type="term" value="F:mRNA binding"/>
    <property type="evidence" value="ECO:0007669"/>
    <property type="project" value="UniProtKB-ARBA"/>
</dbReference>
<reference evidence="4" key="2">
    <citation type="submission" date="2018-02" db="EMBL/GenBank/DDBJ databases">
        <authorList>
            <person name="Li H.Q."/>
            <person name="Lu S.F."/>
        </authorList>
    </citation>
    <scope>NUCLEOTIDE SEQUENCE</scope>
</reference>
<evidence type="ECO:0000256" key="1">
    <source>
        <dbReference type="ARBA" id="ARBA00007626"/>
    </source>
</evidence>
<proteinExistence type="evidence at transcript level"/>
<feature type="repeat" description="PPR" evidence="3">
    <location>
        <begin position="101"/>
        <end position="135"/>
    </location>
</feature>
<dbReference type="InterPro" id="IPR002885">
    <property type="entry name" value="PPR_rpt"/>
</dbReference>
<comment type="similarity">
    <text evidence="1">Belongs to the PPR family. P subfamily.</text>
</comment>
<dbReference type="PANTHER" id="PTHR45717">
    <property type="entry name" value="OS12G0527900 PROTEIN"/>
    <property type="match status" value="1"/>
</dbReference>
<dbReference type="Pfam" id="PF13041">
    <property type="entry name" value="PPR_2"/>
    <property type="match status" value="1"/>
</dbReference>
<evidence type="ECO:0000313" key="4">
    <source>
        <dbReference type="EMBL" id="AYM00950.1"/>
    </source>
</evidence>
<dbReference type="SUPFAM" id="SSF48452">
    <property type="entry name" value="TPR-like"/>
    <property type="match status" value="1"/>
</dbReference>
<dbReference type="NCBIfam" id="TIGR00756">
    <property type="entry name" value="PPR"/>
    <property type="match status" value="1"/>
</dbReference>
<organism evidence="4">
    <name type="scientific">Salvia miltiorrhiza</name>
    <name type="common">Chinese sage</name>
    <dbReference type="NCBI Taxonomy" id="226208"/>
    <lineage>
        <taxon>Eukaryota</taxon>
        <taxon>Viridiplantae</taxon>
        <taxon>Streptophyta</taxon>
        <taxon>Embryophyta</taxon>
        <taxon>Tracheophyta</taxon>
        <taxon>Spermatophyta</taxon>
        <taxon>Magnoliopsida</taxon>
        <taxon>eudicotyledons</taxon>
        <taxon>Gunneridae</taxon>
        <taxon>Pentapetalae</taxon>
        <taxon>asterids</taxon>
        <taxon>lamiids</taxon>
        <taxon>Lamiales</taxon>
        <taxon>Lamiaceae</taxon>
        <taxon>Nepetoideae</taxon>
        <taxon>Mentheae</taxon>
        <taxon>Salviinae</taxon>
        <taxon>Salvia</taxon>
        <taxon>Salvia incertae sedis</taxon>
    </lineage>
</organism>
<dbReference type="PANTHER" id="PTHR45717:SF8">
    <property type="entry name" value="OS01G0301000 PROTEIN"/>
    <property type="match status" value="1"/>
</dbReference>
<reference evidence="4" key="1">
    <citation type="journal article" date="2018" name="Molecules">
        <title>The Pentatricopeptide Repeat Gene Family in Salvia miltiorrhiza: Genome-Wide Characterization and Expression Analysis.</title>
        <authorList>
            <person name="Li H."/>
            <person name="Li C."/>
            <person name="Deng Y."/>
            <person name="Jiang X."/>
            <person name="Lu S."/>
        </authorList>
    </citation>
    <scope>NUCLEOTIDE SEQUENCE</scope>
</reference>
<evidence type="ECO:0000256" key="3">
    <source>
        <dbReference type="PROSITE-ProRule" id="PRU00708"/>
    </source>
</evidence>
<dbReference type="InterPro" id="IPR011990">
    <property type="entry name" value="TPR-like_helical_dom_sf"/>
</dbReference>
<dbReference type="AlphaFoldDB" id="A0A678WF28"/>
<keyword evidence="2" id="KW-0677">Repeat</keyword>
<protein>
    <submittedName>
        <fullName evidence="4">Pentatricopeptide repeat protein</fullName>
    </submittedName>
</protein>
<feature type="repeat" description="PPR" evidence="3">
    <location>
        <begin position="66"/>
        <end position="100"/>
    </location>
</feature>
<dbReference type="GO" id="GO:0005739">
    <property type="term" value="C:mitochondrion"/>
    <property type="evidence" value="ECO:0007669"/>
    <property type="project" value="TreeGrafter"/>
</dbReference>
<dbReference type="Pfam" id="PF01535">
    <property type="entry name" value="PPR"/>
    <property type="match status" value="2"/>
</dbReference>
<accession>A0A678WF28</accession>
<feature type="repeat" description="PPR" evidence="3">
    <location>
        <begin position="277"/>
        <end position="311"/>
    </location>
</feature>